<dbReference type="FunFam" id="3.30.160.60:FF:000145">
    <property type="entry name" value="Zinc finger protein 574"/>
    <property type="match status" value="1"/>
</dbReference>
<feature type="compositionally biased region" description="Basic and acidic residues" evidence="8">
    <location>
        <begin position="724"/>
        <end position="739"/>
    </location>
</feature>
<gene>
    <name evidence="10" type="primary">Znf358-L4</name>
    <name evidence="10" type="ORF">Hamer_G017745</name>
</gene>
<feature type="compositionally biased region" description="Polar residues" evidence="8">
    <location>
        <begin position="673"/>
        <end position="705"/>
    </location>
</feature>
<feature type="domain" description="C2H2-type" evidence="9">
    <location>
        <begin position="421"/>
        <end position="448"/>
    </location>
</feature>
<dbReference type="SMART" id="SM00355">
    <property type="entry name" value="ZnF_C2H2"/>
    <property type="match status" value="8"/>
</dbReference>
<evidence type="ECO:0000313" key="11">
    <source>
        <dbReference type="Proteomes" id="UP000747542"/>
    </source>
</evidence>
<dbReference type="GO" id="GO:0005634">
    <property type="term" value="C:nucleus"/>
    <property type="evidence" value="ECO:0007669"/>
    <property type="project" value="UniProtKB-SubCell"/>
</dbReference>
<dbReference type="Gene3D" id="3.30.160.60">
    <property type="entry name" value="Classic Zinc Finger"/>
    <property type="match status" value="6"/>
</dbReference>
<evidence type="ECO:0000256" key="7">
    <source>
        <dbReference type="PROSITE-ProRule" id="PRU00042"/>
    </source>
</evidence>
<dbReference type="GO" id="GO:0008270">
    <property type="term" value="F:zinc ion binding"/>
    <property type="evidence" value="ECO:0007669"/>
    <property type="project" value="UniProtKB-KW"/>
</dbReference>
<dbReference type="GO" id="GO:0000981">
    <property type="term" value="F:DNA-binding transcription factor activity, RNA polymerase II-specific"/>
    <property type="evidence" value="ECO:0007669"/>
    <property type="project" value="TreeGrafter"/>
</dbReference>
<accession>A0A8J5MJW4</accession>
<evidence type="ECO:0000256" key="6">
    <source>
        <dbReference type="ARBA" id="ARBA00023242"/>
    </source>
</evidence>
<evidence type="ECO:0000256" key="2">
    <source>
        <dbReference type="ARBA" id="ARBA00022723"/>
    </source>
</evidence>
<feature type="domain" description="C2H2-type" evidence="9">
    <location>
        <begin position="277"/>
        <end position="304"/>
    </location>
</feature>
<dbReference type="PROSITE" id="PS00028">
    <property type="entry name" value="ZINC_FINGER_C2H2_1"/>
    <property type="match status" value="7"/>
</dbReference>
<feature type="compositionally biased region" description="Polar residues" evidence="8">
    <location>
        <begin position="248"/>
        <end position="266"/>
    </location>
</feature>
<name>A0A8J5MJW4_HOMAM</name>
<dbReference type="InterPro" id="IPR036236">
    <property type="entry name" value="Znf_C2H2_sf"/>
</dbReference>
<reference evidence="10" key="1">
    <citation type="journal article" date="2021" name="Sci. Adv.">
        <title>The American lobster genome reveals insights on longevity, neural, and immune adaptations.</title>
        <authorList>
            <person name="Polinski J.M."/>
            <person name="Zimin A.V."/>
            <person name="Clark K.F."/>
            <person name="Kohn A.B."/>
            <person name="Sadowski N."/>
            <person name="Timp W."/>
            <person name="Ptitsyn A."/>
            <person name="Khanna P."/>
            <person name="Romanova D.Y."/>
            <person name="Williams P."/>
            <person name="Greenwood S.J."/>
            <person name="Moroz L.L."/>
            <person name="Walt D.R."/>
            <person name="Bodnar A.G."/>
        </authorList>
    </citation>
    <scope>NUCLEOTIDE SEQUENCE</scope>
    <source>
        <strain evidence="10">GMGI-L3</strain>
    </source>
</reference>
<feature type="domain" description="C2H2-type" evidence="9">
    <location>
        <begin position="363"/>
        <end position="386"/>
    </location>
</feature>
<evidence type="ECO:0000256" key="4">
    <source>
        <dbReference type="ARBA" id="ARBA00022771"/>
    </source>
</evidence>
<keyword evidence="5" id="KW-0862">Zinc</keyword>
<keyword evidence="3" id="KW-0677">Repeat</keyword>
<evidence type="ECO:0000256" key="3">
    <source>
        <dbReference type="ARBA" id="ARBA00022737"/>
    </source>
</evidence>
<evidence type="ECO:0000259" key="9">
    <source>
        <dbReference type="PROSITE" id="PS50157"/>
    </source>
</evidence>
<dbReference type="Pfam" id="PF00096">
    <property type="entry name" value="zf-C2H2"/>
    <property type="match status" value="3"/>
</dbReference>
<dbReference type="Pfam" id="PF12874">
    <property type="entry name" value="zf-met"/>
    <property type="match status" value="1"/>
</dbReference>
<feature type="domain" description="C2H2-type" evidence="9">
    <location>
        <begin position="477"/>
        <end position="504"/>
    </location>
</feature>
<dbReference type="Pfam" id="PF13894">
    <property type="entry name" value="zf-C2H2_4"/>
    <property type="match status" value="1"/>
</dbReference>
<dbReference type="InterPro" id="IPR013087">
    <property type="entry name" value="Znf_C2H2_type"/>
</dbReference>
<dbReference type="PANTHER" id="PTHR24379:SF127">
    <property type="entry name" value="BLOODY FINGERS-RELATED"/>
    <property type="match status" value="1"/>
</dbReference>
<feature type="region of interest" description="Disordered" evidence="8">
    <location>
        <begin position="673"/>
        <end position="739"/>
    </location>
</feature>
<evidence type="ECO:0000256" key="5">
    <source>
        <dbReference type="ARBA" id="ARBA00022833"/>
    </source>
</evidence>
<feature type="region of interest" description="Disordered" evidence="8">
    <location>
        <begin position="176"/>
        <end position="203"/>
    </location>
</feature>
<keyword evidence="6" id="KW-0539">Nucleus</keyword>
<dbReference type="Proteomes" id="UP000747542">
    <property type="component" value="Unassembled WGS sequence"/>
</dbReference>
<sequence>MFVVVRQVAGVDSAVAMASPRLDDCEDLMPKHLCLSCFNTAIDIQAFIDSGVNFQKTTISQLFPNAKVEEAYELPFATTYHQDSCMTTRALPEYMENTIEGEASGEKRPQDFLRCYTSFENSGDFTKRNYDQGHALTIERNVDNHRHIIESYQDSQGIFESSGVVNKPGVIITSKTTNTEPITSSHSLELSKKNSKSPLEGQILTSDQCDSVVTSAGKNVSSKQKMHGKKPPNCLSYGTNQKSRDSTDGANSNSDCPTERQGSVSSDDPAAGDNRLRKCPTCNKTFSRQSQLKSHLTSHSEVRPFECKICLLKFKYRRNLVEHSSIHDAVPSFICSVCGLTFKQKSNLLKHERTHREASKMNFRCTFCAKEYTQSSHLKTHMRNIHGDNCGYTCSECSVVVLCRSSLRRHMSTVHAKSTKFTCPHCNKGFNNYQNYQGHVRGHTGERPYCCVTCNKTFTTPKALSRHRLIHQGTKSHKCTQCSKAFLELCDLKRHVKRHLLKRVKKANKMSLAKNQENANNPTAAVDPSMNSINLMVLTESLLFTESQQILENTGSRATEVILPHEKLDVPKVVTAEPVMNPDNIIQPDGSNLPQASMDLTKGSHILRTEEEVLASSQLMPAAPDMEAVSLLANTAVLQPPEVINGITTPLDPSQVLQPTNIDVQDVVTASETSQVSLSTRETSECTSASEAPTMVMLSSVTTPSEYLPVPQQESNSGNPVIDGTRHQQSERVLSHATW</sequence>
<keyword evidence="2" id="KW-0479">Metal-binding</keyword>
<dbReference type="GO" id="GO:0000977">
    <property type="term" value="F:RNA polymerase II transcription regulatory region sequence-specific DNA binding"/>
    <property type="evidence" value="ECO:0007669"/>
    <property type="project" value="TreeGrafter"/>
</dbReference>
<feature type="domain" description="C2H2-type" evidence="9">
    <location>
        <begin position="333"/>
        <end position="360"/>
    </location>
</feature>
<feature type="domain" description="C2H2-type" evidence="9">
    <location>
        <begin position="449"/>
        <end position="476"/>
    </location>
</feature>
<comment type="caution">
    <text evidence="10">The sequence shown here is derived from an EMBL/GenBank/DDBJ whole genome shotgun (WGS) entry which is preliminary data.</text>
</comment>
<comment type="subcellular location">
    <subcellularLocation>
        <location evidence="1">Nucleus</location>
    </subcellularLocation>
</comment>
<feature type="domain" description="C2H2-type" evidence="9">
    <location>
        <begin position="392"/>
        <end position="420"/>
    </location>
</feature>
<evidence type="ECO:0000256" key="8">
    <source>
        <dbReference type="SAM" id="MobiDB-lite"/>
    </source>
</evidence>
<evidence type="ECO:0000256" key="1">
    <source>
        <dbReference type="ARBA" id="ARBA00004123"/>
    </source>
</evidence>
<protein>
    <submittedName>
        <fullName evidence="10">Zinc finger protein 358-like 4</fullName>
    </submittedName>
</protein>
<dbReference type="SUPFAM" id="SSF57667">
    <property type="entry name" value="beta-beta-alpha zinc fingers"/>
    <property type="match status" value="4"/>
</dbReference>
<keyword evidence="4 7" id="KW-0863">Zinc-finger</keyword>
<organism evidence="10 11">
    <name type="scientific">Homarus americanus</name>
    <name type="common">American lobster</name>
    <dbReference type="NCBI Taxonomy" id="6706"/>
    <lineage>
        <taxon>Eukaryota</taxon>
        <taxon>Metazoa</taxon>
        <taxon>Ecdysozoa</taxon>
        <taxon>Arthropoda</taxon>
        <taxon>Crustacea</taxon>
        <taxon>Multicrustacea</taxon>
        <taxon>Malacostraca</taxon>
        <taxon>Eumalacostraca</taxon>
        <taxon>Eucarida</taxon>
        <taxon>Decapoda</taxon>
        <taxon>Pleocyemata</taxon>
        <taxon>Astacidea</taxon>
        <taxon>Nephropoidea</taxon>
        <taxon>Nephropidae</taxon>
        <taxon>Homarus</taxon>
    </lineage>
</organism>
<dbReference type="PROSITE" id="PS50157">
    <property type="entry name" value="ZINC_FINGER_C2H2_2"/>
    <property type="match status" value="8"/>
</dbReference>
<feature type="domain" description="C2H2-type" evidence="9">
    <location>
        <begin position="305"/>
        <end position="327"/>
    </location>
</feature>
<proteinExistence type="predicted"/>
<feature type="compositionally biased region" description="Polar residues" evidence="8">
    <location>
        <begin position="176"/>
        <end position="188"/>
    </location>
</feature>
<evidence type="ECO:0000313" key="10">
    <source>
        <dbReference type="EMBL" id="KAG7153920.1"/>
    </source>
</evidence>
<feature type="region of interest" description="Disordered" evidence="8">
    <location>
        <begin position="215"/>
        <end position="276"/>
    </location>
</feature>
<dbReference type="EMBL" id="JAHLQT010046276">
    <property type="protein sequence ID" value="KAG7153920.1"/>
    <property type="molecule type" value="Genomic_DNA"/>
</dbReference>
<dbReference type="AlphaFoldDB" id="A0A8J5MJW4"/>
<dbReference type="PANTHER" id="PTHR24379">
    <property type="entry name" value="KRAB AND ZINC FINGER DOMAIN-CONTAINING"/>
    <property type="match status" value="1"/>
</dbReference>
<dbReference type="FunFam" id="3.30.160.60:FF:000688">
    <property type="entry name" value="zinc finger protein 197 isoform X1"/>
    <property type="match status" value="1"/>
</dbReference>
<keyword evidence="11" id="KW-1185">Reference proteome</keyword>